<reference evidence="2 3" key="1">
    <citation type="submission" date="2018-08" db="EMBL/GenBank/DDBJ databases">
        <title>Genomic Encyclopedia of Archaeal and Bacterial Type Strains, Phase II (KMG-II): from individual species to whole genera.</title>
        <authorList>
            <person name="Goeker M."/>
        </authorList>
    </citation>
    <scope>NUCLEOTIDE SEQUENCE [LARGE SCALE GENOMIC DNA]</scope>
    <source>
        <strain evidence="2 3">ATCC 27112</strain>
    </source>
</reference>
<evidence type="ECO:0000259" key="1">
    <source>
        <dbReference type="PROSITE" id="PS51186"/>
    </source>
</evidence>
<dbReference type="CDD" id="cd04301">
    <property type="entry name" value="NAT_SF"/>
    <property type="match status" value="1"/>
</dbReference>
<dbReference type="InterPro" id="IPR016181">
    <property type="entry name" value="Acyl_CoA_acyltransferase"/>
</dbReference>
<dbReference type="Pfam" id="PF00583">
    <property type="entry name" value="Acetyltransf_1"/>
    <property type="match status" value="1"/>
</dbReference>
<dbReference type="SUPFAM" id="SSF55729">
    <property type="entry name" value="Acyl-CoA N-acyltransferases (Nat)"/>
    <property type="match status" value="1"/>
</dbReference>
<name>A0A397QTN6_9MOLU</name>
<dbReference type="Proteomes" id="UP000266506">
    <property type="component" value="Unassembled WGS sequence"/>
</dbReference>
<keyword evidence="3" id="KW-1185">Reference proteome</keyword>
<dbReference type="PROSITE" id="PS51186">
    <property type="entry name" value="GNAT"/>
    <property type="match status" value="1"/>
</dbReference>
<accession>A0A397QTN6</accession>
<dbReference type="EMBL" id="QXEV01000039">
    <property type="protein sequence ID" value="RIA64783.1"/>
    <property type="molecule type" value="Genomic_DNA"/>
</dbReference>
<dbReference type="Gene3D" id="3.40.630.30">
    <property type="match status" value="1"/>
</dbReference>
<comment type="caution">
    <text evidence="2">The sequence shown here is derived from an EMBL/GenBank/DDBJ whole genome shotgun (WGS) entry which is preliminary data.</text>
</comment>
<sequence length="171" mass="19503">MVRLATMEDIDSIAICLNDAKRFLKASGLIQWNGPSGNPEIETYIEDIKRRHCYVCVRDGVISGVATFMGHENEYDQPLGNWLTNGNNYTTIHRIAVCDKARSQGVATELMRFAEVFTKNTGRVSIRIDTHPENLIVQTMLKSLGYTYCGYVIYSYIPVEPKRLIYEKLMK</sequence>
<keyword evidence="2" id="KW-0687">Ribonucleoprotein</keyword>
<dbReference type="RefSeq" id="WP_119016967.1">
    <property type="nucleotide sequence ID" value="NZ_QXEV01000039.1"/>
</dbReference>
<dbReference type="OrthoDB" id="9796381at2"/>
<protein>
    <submittedName>
        <fullName evidence="2">Ribosomal protein S18 acetylase RimI-like enzyme</fullName>
    </submittedName>
</protein>
<dbReference type="InParanoid" id="A0A397QTN6"/>
<dbReference type="AlphaFoldDB" id="A0A397QTN6"/>
<proteinExistence type="predicted"/>
<keyword evidence="2" id="KW-0689">Ribosomal protein</keyword>
<dbReference type="GO" id="GO:0005840">
    <property type="term" value="C:ribosome"/>
    <property type="evidence" value="ECO:0007669"/>
    <property type="project" value="UniProtKB-KW"/>
</dbReference>
<evidence type="ECO:0000313" key="3">
    <source>
        <dbReference type="Proteomes" id="UP000266506"/>
    </source>
</evidence>
<gene>
    <name evidence="2" type="ORF">EI71_01912</name>
</gene>
<organism evidence="2 3">
    <name type="scientific">Anaeroplasma bactoclasticum</name>
    <dbReference type="NCBI Taxonomy" id="2088"/>
    <lineage>
        <taxon>Bacteria</taxon>
        <taxon>Bacillati</taxon>
        <taxon>Mycoplasmatota</taxon>
        <taxon>Mollicutes</taxon>
        <taxon>Anaeroplasmatales</taxon>
        <taxon>Anaeroplasmataceae</taxon>
        <taxon>Anaeroplasma</taxon>
    </lineage>
</organism>
<evidence type="ECO:0000313" key="2">
    <source>
        <dbReference type="EMBL" id="RIA64783.1"/>
    </source>
</evidence>
<dbReference type="GO" id="GO:0016747">
    <property type="term" value="F:acyltransferase activity, transferring groups other than amino-acyl groups"/>
    <property type="evidence" value="ECO:0007669"/>
    <property type="project" value="InterPro"/>
</dbReference>
<dbReference type="InterPro" id="IPR000182">
    <property type="entry name" value="GNAT_dom"/>
</dbReference>
<feature type="domain" description="N-acetyltransferase" evidence="1">
    <location>
        <begin position="1"/>
        <end position="171"/>
    </location>
</feature>